<organism evidence="10 11">
    <name type="scientific">Fusobacterium necrogenes</name>
    <dbReference type="NCBI Taxonomy" id="858"/>
    <lineage>
        <taxon>Bacteria</taxon>
        <taxon>Fusobacteriati</taxon>
        <taxon>Fusobacteriota</taxon>
        <taxon>Fusobacteriia</taxon>
        <taxon>Fusobacteriales</taxon>
        <taxon>Fusobacteriaceae</taxon>
        <taxon>Fusobacterium</taxon>
    </lineage>
</organism>
<evidence type="ECO:0000313" key="11">
    <source>
        <dbReference type="Proteomes" id="UP000255328"/>
    </source>
</evidence>
<dbReference type="CDD" id="cd04088">
    <property type="entry name" value="EFG_mtEFG_II"/>
    <property type="match status" value="1"/>
</dbReference>
<dbReference type="InterPro" id="IPR031157">
    <property type="entry name" value="G_TR_CS"/>
</dbReference>
<feature type="binding site" evidence="6">
    <location>
        <begin position="81"/>
        <end position="85"/>
    </location>
    <ligand>
        <name>GTP</name>
        <dbReference type="ChEBI" id="CHEBI:37565"/>
    </ligand>
</feature>
<dbReference type="HAMAP" id="MF_00054_B">
    <property type="entry name" value="EF_G_EF_2_B"/>
    <property type="match status" value="1"/>
</dbReference>
<keyword evidence="11" id="KW-1185">Reference proteome</keyword>
<feature type="binding site" evidence="6">
    <location>
        <begin position="135"/>
        <end position="138"/>
    </location>
    <ligand>
        <name>GTP</name>
        <dbReference type="ChEBI" id="CHEBI:37565"/>
    </ligand>
</feature>
<dbReference type="SMART" id="SM00838">
    <property type="entry name" value="EFG_C"/>
    <property type="match status" value="1"/>
</dbReference>
<dbReference type="Gene3D" id="3.30.230.10">
    <property type="match status" value="1"/>
</dbReference>
<dbReference type="GO" id="GO:0005737">
    <property type="term" value="C:cytoplasm"/>
    <property type="evidence" value="ECO:0007669"/>
    <property type="project" value="UniProtKB-SubCell"/>
</dbReference>
<dbReference type="RefSeq" id="WP_115268316.1">
    <property type="nucleotide sequence ID" value="NZ_CASFEE010000016.1"/>
</dbReference>
<feature type="binding site" evidence="6">
    <location>
        <begin position="17"/>
        <end position="24"/>
    </location>
    <ligand>
        <name>GTP</name>
        <dbReference type="ChEBI" id="CHEBI:37565"/>
    </ligand>
</feature>
<dbReference type="FunFam" id="3.30.70.870:FF:000001">
    <property type="entry name" value="Elongation factor G"/>
    <property type="match status" value="1"/>
</dbReference>
<keyword evidence="2 6" id="KW-0547">Nucleotide-binding</keyword>
<dbReference type="Pfam" id="PF03764">
    <property type="entry name" value="EFG_IV"/>
    <property type="match status" value="1"/>
</dbReference>
<dbReference type="NCBIfam" id="NF009381">
    <property type="entry name" value="PRK12740.1-5"/>
    <property type="match status" value="1"/>
</dbReference>
<dbReference type="GO" id="GO:0032790">
    <property type="term" value="P:ribosome disassembly"/>
    <property type="evidence" value="ECO:0007669"/>
    <property type="project" value="TreeGrafter"/>
</dbReference>
<dbReference type="InterPro" id="IPR035647">
    <property type="entry name" value="EFG_III/V"/>
</dbReference>
<comment type="similarity">
    <text evidence="1 6">Belongs to the TRAFAC class translation factor GTPase superfamily. Classic translation factor GTPase family. EF-G/EF-2 subfamily.</text>
</comment>
<dbReference type="InterPro" id="IPR035649">
    <property type="entry name" value="EFG_V"/>
</dbReference>
<dbReference type="FunFam" id="3.30.70.240:FF:000001">
    <property type="entry name" value="Elongation factor G"/>
    <property type="match status" value="1"/>
</dbReference>
<dbReference type="OrthoDB" id="9804431at2"/>
<dbReference type="SUPFAM" id="SSF54211">
    <property type="entry name" value="Ribosomal protein S5 domain 2-like"/>
    <property type="match status" value="1"/>
</dbReference>
<gene>
    <name evidence="6 10" type="primary">fusA</name>
    <name evidence="10" type="ORF">NCTC10723_00103</name>
</gene>
<evidence type="ECO:0000313" key="10">
    <source>
        <dbReference type="EMBL" id="STO30678.1"/>
    </source>
</evidence>
<dbReference type="Gene3D" id="3.40.50.300">
    <property type="entry name" value="P-loop containing nucleotide triphosphate hydrolases"/>
    <property type="match status" value="1"/>
</dbReference>
<evidence type="ECO:0000256" key="2">
    <source>
        <dbReference type="ARBA" id="ARBA00022741"/>
    </source>
</evidence>
<dbReference type="InterPro" id="IPR004540">
    <property type="entry name" value="Transl_elong_EFG/EF2"/>
</dbReference>
<dbReference type="GO" id="GO:0005525">
    <property type="term" value="F:GTP binding"/>
    <property type="evidence" value="ECO:0007669"/>
    <property type="project" value="UniProtKB-UniRule"/>
</dbReference>
<keyword evidence="6" id="KW-0963">Cytoplasm</keyword>
<dbReference type="EMBL" id="UGGU01000003">
    <property type="protein sequence ID" value="STO30678.1"/>
    <property type="molecule type" value="Genomic_DNA"/>
</dbReference>
<dbReference type="InterPro" id="IPR014721">
    <property type="entry name" value="Ribsml_uS5_D2-typ_fold_subgr"/>
</dbReference>
<dbReference type="Pfam" id="PF00679">
    <property type="entry name" value="EFG_C"/>
    <property type="match status" value="1"/>
</dbReference>
<comment type="function">
    <text evidence="6">Catalyzes the GTP-dependent ribosomal translocation step during translation elongation. During this step, the ribosome changes from the pre-translocational (PRE) to the post-translocational (POST) state as the newly formed A-site-bound peptidyl-tRNA and P-site-bound deacylated tRNA move to the P and E sites, respectively. Catalyzes the coordinated movement of the two tRNA molecules, the mRNA and conformational changes in the ribosome.</text>
</comment>
<feature type="coiled-coil region" evidence="8">
    <location>
        <begin position="195"/>
        <end position="222"/>
    </location>
</feature>
<comment type="subcellular location">
    <subcellularLocation>
        <location evidence="6">Cytoplasm</location>
    </subcellularLocation>
</comment>
<dbReference type="InterPro" id="IPR041095">
    <property type="entry name" value="EFG_II"/>
</dbReference>
<keyword evidence="4 6" id="KW-0648">Protein biosynthesis</keyword>
<dbReference type="Pfam" id="PF14492">
    <property type="entry name" value="EFG_III"/>
    <property type="match status" value="1"/>
</dbReference>
<name>A0A377GUN8_9FUSO</name>
<dbReference type="CDD" id="cd03713">
    <property type="entry name" value="EFG_mtEFG_C"/>
    <property type="match status" value="1"/>
</dbReference>
<evidence type="ECO:0000256" key="5">
    <source>
        <dbReference type="ARBA" id="ARBA00023134"/>
    </source>
</evidence>
<evidence type="ECO:0000256" key="1">
    <source>
        <dbReference type="ARBA" id="ARBA00005870"/>
    </source>
</evidence>
<dbReference type="SUPFAM" id="SSF50447">
    <property type="entry name" value="Translation proteins"/>
    <property type="match status" value="1"/>
</dbReference>
<evidence type="ECO:0000256" key="8">
    <source>
        <dbReference type="SAM" id="Coils"/>
    </source>
</evidence>
<dbReference type="AlphaFoldDB" id="A0A377GUN8"/>
<dbReference type="InterPro" id="IPR000795">
    <property type="entry name" value="T_Tr_GTP-bd_dom"/>
</dbReference>
<dbReference type="InterPro" id="IPR020568">
    <property type="entry name" value="Ribosomal_Su5_D2-typ_SF"/>
</dbReference>
<dbReference type="GO" id="GO:0003746">
    <property type="term" value="F:translation elongation factor activity"/>
    <property type="evidence" value="ECO:0007669"/>
    <property type="project" value="UniProtKB-UniRule"/>
</dbReference>
<dbReference type="Proteomes" id="UP000255328">
    <property type="component" value="Unassembled WGS sequence"/>
</dbReference>
<accession>A0A377GUN8</accession>
<dbReference type="PRINTS" id="PR00315">
    <property type="entry name" value="ELONGATNFCT"/>
</dbReference>
<dbReference type="PANTHER" id="PTHR43261">
    <property type="entry name" value="TRANSLATION ELONGATION FACTOR G-RELATED"/>
    <property type="match status" value="1"/>
</dbReference>
<dbReference type="NCBIfam" id="TIGR00484">
    <property type="entry name" value="EF-G"/>
    <property type="match status" value="1"/>
</dbReference>
<dbReference type="InterPro" id="IPR009022">
    <property type="entry name" value="EFG_III"/>
</dbReference>
<dbReference type="Gene3D" id="2.40.30.10">
    <property type="entry name" value="Translation factors"/>
    <property type="match status" value="1"/>
</dbReference>
<dbReference type="InterPro" id="IPR005517">
    <property type="entry name" value="Transl_elong_EFG/EF2_IV"/>
</dbReference>
<evidence type="ECO:0000256" key="4">
    <source>
        <dbReference type="ARBA" id="ARBA00022917"/>
    </source>
</evidence>
<dbReference type="InterPro" id="IPR047872">
    <property type="entry name" value="EFG_IV"/>
</dbReference>
<dbReference type="CDD" id="cd01434">
    <property type="entry name" value="EFG_mtEFG1_IV"/>
    <property type="match status" value="1"/>
</dbReference>
<dbReference type="SUPFAM" id="SSF54980">
    <property type="entry name" value="EF-G C-terminal domain-like"/>
    <property type="match status" value="2"/>
</dbReference>
<feature type="domain" description="Tr-type G" evidence="9">
    <location>
        <begin position="8"/>
        <end position="284"/>
    </location>
</feature>
<evidence type="ECO:0000256" key="6">
    <source>
        <dbReference type="HAMAP-Rule" id="MF_00054"/>
    </source>
</evidence>
<sequence length="693" mass="76654">MARKVSLDMTRNVGIMAHIDAGKTTTTERILFYTGVEHKIGEVHEGAATMDWMEQEQERGITITSAATTCFWRGHRINIIDTPGHVDFTVEVERSLRVLDGAVAVFSAVDGVQPQSETVWRQADKYKVPRIAFFNKMDRIGADFNMCVNDIKEKLGANPVPIQLPIGAEDNFEGVVDLIKMKEVVWPIDSDNGQNFEIREIRAELKEQAEELRQHMLESIVETSDELMEKFFGGEDISEEEIKTALRVATIDNVIVPVTCGTAFKNKGVQALLDAIVDYMPAPTDVAMVKGTDMKDPSVEIDREMSDEAPFAALAFKVMTDPFVGKLTFFRVYAGIVEKGSYVLNSTKGKKERMGRILQMHANKREEIDAVYCGDIAAAVGLKETTTGDTLCAEDAPIVLEKMEFPDPVISVAVEPKTKADQEKMGIALSKLAEEDPTFKVKTDEETGQTIISGMGELHLEIIVDRMKREFKVESTVGKPQVAYRETILGTTDQEVKYAKQSGGRGQYGHVKIILEPNPGKDFEFVNKITGGVIPREYIPAVEKGCREALESGVVAGYPMVDVKVTLYDGSYHEVDSSEMAFKVAGSMAIKQAAAKSNPIILEPVFKVEVTTPEEYMGDIIGDLNSRRGMIGGMIDRNGAKIITAKVPLSEMFGYATDLRSKSQGRANYSMEFSEYTQVPASIQKAIQEQRGK</sequence>
<keyword evidence="3 6" id="KW-0251">Elongation factor</keyword>
<keyword evidence="5 6" id="KW-0342">GTP-binding</keyword>
<dbReference type="PANTHER" id="PTHR43261:SF1">
    <property type="entry name" value="RIBOSOME-RELEASING FACTOR 2, MITOCHONDRIAL"/>
    <property type="match status" value="1"/>
</dbReference>
<evidence type="ECO:0000259" key="9">
    <source>
        <dbReference type="PROSITE" id="PS51722"/>
    </source>
</evidence>
<protein>
    <recommendedName>
        <fullName evidence="6 7">Elongation factor G</fullName>
        <shortName evidence="6">EF-G</shortName>
    </recommendedName>
</protein>
<dbReference type="Gene3D" id="3.30.70.240">
    <property type="match status" value="1"/>
</dbReference>
<dbReference type="Pfam" id="PF03144">
    <property type="entry name" value="GTP_EFTU_D2"/>
    <property type="match status" value="1"/>
</dbReference>
<evidence type="ECO:0000256" key="3">
    <source>
        <dbReference type="ARBA" id="ARBA00022768"/>
    </source>
</evidence>
<dbReference type="InterPro" id="IPR009000">
    <property type="entry name" value="Transl_B-barrel_sf"/>
</dbReference>
<proteinExistence type="inferred from homology"/>
<dbReference type="InterPro" id="IPR005225">
    <property type="entry name" value="Small_GTP-bd"/>
</dbReference>
<dbReference type="FunFam" id="3.30.230.10:FF:000003">
    <property type="entry name" value="Elongation factor G"/>
    <property type="match status" value="1"/>
</dbReference>
<dbReference type="FunFam" id="3.40.50.300:FF:000029">
    <property type="entry name" value="Elongation factor G"/>
    <property type="match status" value="1"/>
</dbReference>
<dbReference type="SUPFAM" id="SSF52540">
    <property type="entry name" value="P-loop containing nucleoside triphosphate hydrolases"/>
    <property type="match status" value="1"/>
</dbReference>
<dbReference type="PROSITE" id="PS00301">
    <property type="entry name" value="G_TR_1"/>
    <property type="match status" value="1"/>
</dbReference>
<dbReference type="InterPro" id="IPR004161">
    <property type="entry name" value="EFTu-like_2"/>
</dbReference>
<dbReference type="Pfam" id="PF00009">
    <property type="entry name" value="GTP_EFTU"/>
    <property type="match status" value="1"/>
</dbReference>
<dbReference type="InterPro" id="IPR027417">
    <property type="entry name" value="P-loop_NTPase"/>
</dbReference>
<dbReference type="Gene3D" id="3.30.70.870">
    <property type="entry name" value="Elongation Factor G (Translational Gtpase), domain 3"/>
    <property type="match status" value="1"/>
</dbReference>
<dbReference type="FunFam" id="2.40.30.10:FF:000006">
    <property type="entry name" value="Elongation factor G"/>
    <property type="match status" value="1"/>
</dbReference>
<dbReference type="NCBIfam" id="TIGR00231">
    <property type="entry name" value="small_GTP"/>
    <property type="match status" value="1"/>
</dbReference>
<keyword evidence="8" id="KW-0175">Coiled coil</keyword>
<dbReference type="SMART" id="SM00889">
    <property type="entry name" value="EFG_IV"/>
    <property type="match status" value="1"/>
</dbReference>
<dbReference type="PROSITE" id="PS51722">
    <property type="entry name" value="G_TR_2"/>
    <property type="match status" value="1"/>
</dbReference>
<dbReference type="GO" id="GO:0003924">
    <property type="term" value="F:GTPase activity"/>
    <property type="evidence" value="ECO:0007669"/>
    <property type="project" value="InterPro"/>
</dbReference>
<dbReference type="CDD" id="cd16262">
    <property type="entry name" value="EFG_III"/>
    <property type="match status" value="1"/>
</dbReference>
<reference evidence="10 11" key="1">
    <citation type="submission" date="2018-06" db="EMBL/GenBank/DDBJ databases">
        <authorList>
            <consortium name="Pathogen Informatics"/>
            <person name="Doyle S."/>
        </authorList>
    </citation>
    <scope>NUCLEOTIDE SEQUENCE [LARGE SCALE GENOMIC DNA]</scope>
    <source>
        <strain evidence="10 11">NCTC10723</strain>
    </source>
</reference>
<dbReference type="InterPro" id="IPR000640">
    <property type="entry name" value="EFG_V-like"/>
</dbReference>
<evidence type="ECO:0000256" key="7">
    <source>
        <dbReference type="NCBIfam" id="TIGR00484"/>
    </source>
</evidence>
<dbReference type="CDD" id="cd01886">
    <property type="entry name" value="EF-G"/>
    <property type="match status" value="1"/>
</dbReference>